<dbReference type="Proteomes" id="UP000611762">
    <property type="component" value="Unassembled WGS sequence"/>
</dbReference>
<keyword evidence="4 6" id="KW-1133">Transmembrane helix</keyword>
<dbReference type="GO" id="GO:0140359">
    <property type="term" value="F:ABC-type transporter activity"/>
    <property type="evidence" value="ECO:0007669"/>
    <property type="project" value="InterPro"/>
</dbReference>
<dbReference type="PANTHER" id="PTHR30294">
    <property type="entry name" value="MEMBRANE COMPONENT OF ABC TRANSPORTER YHHJ-RELATED"/>
    <property type="match status" value="1"/>
</dbReference>
<evidence type="ECO:0000313" key="7">
    <source>
        <dbReference type="EMBL" id="MBC8539506.1"/>
    </source>
</evidence>
<evidence type="ECO:0000256" key="5">
    <source>
        <dbReference type="ARBA" id="ARBA00023136"/>
    </source>
</evidence>
<comment type="subcellular location">
    <subcellularLocation>
        <location evidence="1">Cell membrane</location>
        <topology evidence="1">Multi-pass membrane protein</topology>
    </subcellularLocation>
</comment>
<dbReference type="RefSeq" id="WP_177679738.1">
    <property type="nucleotide sequence ID" value="NZ_JACRSU010000001.1"/>
</dbReference>
<protein>
    <submittedName>
        <fullName evidence="7">ABC transporter permease subunit</fullName>
    </submittedName>
</protein>
<evidence type="ECO:0000256" key="3">
    <source>
        <dbReference type="ARBA" id="ARBA00022692"/>
    </source>
</evidence>
<feature type="transmembrane region" description="Helical" evidence="6">
    <location>
        <begin position="48"/>
        <end position="68"/>
    </location>
</feature>
<proteinExistence type="predicted"/>
<evidence type="ECO:0000256" key="2">
    <source>
        <dbReference type="ARBA" id="ARBA00022475"/>
    </source>
</evidence>
<feature type="transmembrane region" description="Helical" evidence="6">
    <location>
        <begin position="182"/>
        <end position="205"/>
    </location>
</feature>
<reference evidence="7" key="1">
    <citation type="submission" date="2020-08" db="EMBL/GenBank/DDBJ databases">
        <title>Genome public.</title>
        <authorList>
            <person name="Liu C."/>
            <person name="Sun Q."/>
        </authorList>
    </citation>
    <scope>NUCLEOTIDE SEQUENCE</scope>
    <source>
        <strain evidence="7">H8</strain>
    </source>
</reference>
<feature type="transmembrane region" description="Helical" evidence="6">
    <location>
        <begin position="156"/>
        <end position="175"/>
    </location>
</feature>
<keyword evidence="2" id="KW-1003">Cell membrane</keyword>
<feature type="transmembrane region" description="Helical" evidence="6">
    <location>
        <begin position="17"/>
        <end position="36"/>
    </location>
</feature>
<dbReference type="InterPro" id="IPR051449">
    <property type="entry name" value="ABC-2_transporter_component"/>
</dbReference>
<evidence type="ECO:0000256" key="6">
    <source>
        <dbReference type="SAM" id="Phobius"/>
    </source>
</evidence>
<sequence length="244" mass="26960">MKAIFKREFESYFKSPLGYIFLGLFLAFSSLVFFGTNINFGTTIMTKYFMSNCYIFIVAVPLLTMKMFSEERKLKTDQLLLTSPVKVSEIVFGKFLSGLAVLAIAVGATLLYLVFMKLYGNPAVAQSLVGYFGVLLYGAMLTAIGMFISSLTQSQVIAAVATLALVGVLSFAGSIRVDFTTLFNGAFAFLGTFLNGVLNFLNINARFSDFAAGTLNIVPLVYFLSITALFILLTIRVIEKRRWR</sequence>
<gene>
    <name evidence="7" type="ORF">H8698_00765</name>
</gene>
<keyword evidence="3 6" id="KW-0812">Transmembrane</keyword>
<evidence type="ECO:0000313" key="8">
    <source>
        <dbReference type="Proteomes" id="UP000611762"/>
    </source>
</evidence>
<feature type="transmembrane region" description="Helical" evidence="6">
    <location>
        <begin position="95"/>
        <end position="116"/>
    </location>
</feature>
<organism evidence="7 8">
    <name type="scientific">Congzhengia minquanensis</name>
    <dbReference type="NCBI Taxonomy" id="2763657"/>
    <lineage>
        <taxon>Bacteria</taxon>
        <taxon>Bacillati</taxon>
        <taxon>Bacillota</taxon>
        <taxon>Clostridia</taxon>
        <taxon>Eubacteriales</taxon>
        <taxon>Oscillospiraceae</taxon>
        <taxon>Congzhengia</taxon>
    </lineage>
</organism>
<keyword evidence="5 6" id="KW-0472">Membrane</keyword>
<name>A0A926DJR4_9FIRM</name>
<dbReference type="Pfam" id="PF12679">
    <property type="entry name" value="ABC2_membrane_2"/>
    <property type="match status" value="1"/>
</dbReference>
<dbReference type="GO" id="GO:0005886">
    <property type="term" value="C:plasma membrane"/>
    <property type="evidence" value="ECO:0007669"/>
    <property type="project" value="UniProtKB-SubCell"/>
</dbReference>
<comment type="caution">
    <text evidence="7">The sequence shown here is derived from an EMBL/GenBank/DDBJ whole genome shotgun (WGS) entry which is preliminary data.</text>
</comment>
<feature type="transmembrane region" description="Helical" evidence="6">
    <location>
        <begin position="217"/>
        <end position="238"/>
    </location>
</feature>
<dbReference type="PANTHER" id="PTHR30294:SF29">
    <property type="entry name" value="MULTIDRUG ABC TRANSPORTER PERMEASE YBHS-RELATED"/>
    <property type="match status" value="1"/>
</dbReference>
<keyword evidence="8" id="KW-1185">Reference proteome</keyword>
<accession>A0A926DJR4</accession>
<evidence type="ECO:0000256" key="4">
    <source>
        <dbReference type="ARBA" id="ARBA00022989"/>
    </source>
</evidence>
<dbReference type="AlphaFoldDB" id="A0A926DJR4"/>
<dbReference type="EMBL" id="JACRSU010000001">
    <property type="protein sequence ID" value="MBC8539506.1"/>
    <property type="molecule type" value="Genomic_DNA"/>
</dbReference>
<evidence type="ECO:0000256" key="1">
    <source>
        <dbReference type="ARBA" id="ARBA00004651"/>
    </source>
</evidence>
<feature type="transmembrane region" description="Helical" evidence="6">
    <location>
        <begin position="128"/>
        <end position="150"/>
    </location>
</feature>